<feature type="domain" description="HTH cro/C1-type" evidence="5">
    <location>
        <begin position="14"/>
        <end position="43"/>
    </location>
</feature>
<dbReference type="CDD" id="cd01574">
    <property type="entry name" value="PBP1_LacI"/>
    <property type="match status" value="1"/>
</dbReference>
<dbReference type="PROSITE" id="PS50943">
    <property type="entry name" value="HTH_CROC1"/>
    <property type="match status" value="1"/>
</dbReference>
<dbReference type="Gene3D" id="1.10.260.40">
    <property type="entry name" value="lambda repressor-like DNA-binding domains"/>
    <property type="match status" value="1"/>
</dbReference>
<dbReference type="InterPro" id="IPR046335">
    <property type="entry name" value="LacI/GalR-like_sensor"/>
</dbReference>
<proteinExistence type="predicted"/>
<keyword evidence="1" id="KW-0805">Transcription regulation</keyword>
<evidence type="ECO:0000256" key="2">
    <source>
        <dbReference type="ARBA" id="ARBA00023125"/>
    </source>
</evidence>
<dbReference type="RefSeq" id="WP_059054639.1">
    <property type="nucleotide sequence ID" value="NZ_LOJF01000009.1"/>
</dbReference>
<keyword evidence="7" id="KW-1185">Reference proteome</keyword>
<dbReference type="GO" id="GO:0003700">
    <property type="term" value="F:DNA-binding transcription factor activity"/>
    <property type="evidence" value="ECO:0007669"/>
    <property type="project" value="TreeGrafter"/>
</dbReference>
<organism evidence="6 7">
    <name type="scientific">Tractidigestivibacter scatoligenes</name>
    <name type="common">Olsenella scatoligenes</name>
    <dbReference type="NCBI Taxonomy" id="1299998"/>
    <lineage>
        <taxon>Bacteria</taxon>
        <taxon>Bacillati</taxon>
        <taxon>Actinomycetota</taxon>
        <taxon>Coriobacteriia</taxon>
        <taxon>Coriobacteriales</taxon>
        <taxon>Atopobiaceae</taxon>
        <taxon>Tractidigestivibacter</taxon>
    </lineage>
</organism>
<dbReference type="SUPFAM" id="SSF47413">
    <property type="entry name" value="lambda repressor-like DNA-binding domains"/>
    <property type="match status" value="1"/>
</dbReference>
<dbReference type="PANTHER" id="PTHR30146:SF153">
    <property type="entry name" value="LACTOSE OPERON REPRESSOR"/>
    <property type="match status" value="1"/>
</dbReference>
<sequence>MSAVRHDSSYHFVSMADVAERAGVSQQTVSRVVNGQPNVSESTRRAVQKAMDELGFRPNFAGRSLRSGRYRSVGLCIYNITEFGNLSTLDGIMTAAREHGDAITMVEMGDNDPVSLERMTKRMLSLPVDAMIMSMSIKAEDFESFRPSPGFGTVLLTMYEHPHCTTVDSDQYGCSMLVMDHLFSHGHRQVRFVAGPSYSVDSNFRERGWRDALEVRGIDVAEPLRGDWTADSGYEAGATLVADKDMTAVYVANDQMALGVIAALEDAGRRVPEDVSVVGVDDSLSASVPHNRLTTVRFDLFSRGRRAFEQALLGTSPNYHIQQIRIAGTLVERQTVADLR</sequence>
<comment type="caution">
    <text evidence="6">The sequence shown here is derived from an EMBL/GenBank/DDBJ whole genome shotgun (WGS) entry which is preliminary data.</text>
</comment>
<dbReference type="InterPro" id="IPR028082">
    <property type="entry name" value="Peripla_BP_I"/>
</dbReference>
<dbReference type="Pfam" id="PF00356">
    <property type="entry name" value="LacI"/>
    <property type="match status" value="1"/>
</dbReference>
<dbReference type="Pfam" id="PF13377">
    <property type="entry name" value="Peripla_BP_3"/>
    <property type="match status" value="1"/>
</dbReference>
<dbReference type="PANTHER" id="PTHR30146">
    <property type="entry name" value="LACI-RELATED TRANSCRIPTIONAL REPRESSOR"/>
    <property type="match status" value="1"/>
</dbReference>
<reference evidence="6 7" key="1">
    <citation type="submission" date="2015-12" db="EMBL/GenBank/DDBJ databases">
        <title>Draft Genome Sequence of Olsenella scatoligenes SK9K4T; a Producer of 3-Methylindole- (skatole) and 4-Methylphenol- (p-cresol) Isolated from Pig Feces.</title>
        <authorList>
            <person name="Li X."/>
            <person name="Borg B."/>
            <person name="Canibe N."/>
        </authorList>
    </citation>
    <scope>NUCLEOTIDE SEQUENCE [LARGE SCALE GENOMIC DNA]</scope>
    <source>
        <strain evidence="6 7">SK9K4</strain>
    </source>
</reference>
<evidence type="ECO:0000259" key="5">
    <source>
        <dbReference type="PROSITE" id="PS50943"/>
    </source>
</evidence>
<protein>
    <submittedName>
        <fullName evidence="6">LacI family transcriptional regulator</fullName>
    </submittedName>
</protein>
<dbReference type="SMART" id="SM00354">
    <property type="entry name" value="HTH_LACI"/>
    <property type="match status" value="1"/>
</dbReference>
<dbReference type="InterPro" id="IPR001387">
    <property type="entry name" value="Cro/C1-type_HTH"/>
</dbReference>
<gene>
    <name evidence="6" type="ORF">AUL39_05850</name>
</gene>
<dbReference type="InterPro" id="IPR010982">
    <property type="entry name" value="Lambda_DNA-bd_dom_sf"/>
</dbReference>
<dbReference type="STRING" id="1299998.AUL39_05850"/>
<dbReference type="PROSITE" id="PS00356">
    <property type="entry name" value="HTH_LACI_1"/>
    <property type="match status" value="1"/>
</dbReference>
<dbReference type="SUPFAM" id="SSF53822">
    <property type="entry name" value="Periplasmic binding protein-like I"/>
    <property type="match status" value="1"/>
</dbReference>
<dbReference type="Proteomes" id="UP000054078">
    <property type="component" value="Unassembled WGS sequence"/>
</dbReference>
<evidence type="ECO:0000256" key="1">
    <source>
        <dbReference type="ARBA" id="ARBA00023015"/>
    </source>
</evidence>
<feature type="domain" description="HTH lacI-type" evidence="4">
    <location>
        <begin position="13"/>
        <end position="67"/>
    </location>
</feature>
<dbReference type="PROSITE" id="PS50932">
    <property type="entry name" value="HTH_LACI_2"/>
    <property type="match status" value="1"/>
</dbReference>
<dbReference type="EMBL" id="LOJF01000009">
    <property type="protein sequence ID" value="KUH58514.1"/>
    <property type="molecule type" value="Genomic_DNA"/>
</dbReference>
<keyword evidence="3" id="KW-0804">Transcription</keyword>
<name>A0A117J487_TRASO</name>
<keyword evidence="2" id="KW-0238">DNA-binding</keyword>
<accession>A0A117J487</accession>
<evidence type="ECO:0000313" key="7">
    <source>
        <dbReference type="Proteomes" id="UP000054078"/>
    </source>
</evidence>
<evidence type="ECO:0000256" key="3">
    <source>
        <dbReference type="ARBA" id="ARBA00023163"/>
    </source>
</evidence>
<evidence type="ECO:0000313" key="6">
    <source>
        <dbReference type="EMBL" id="KUH58514.1"/>
    </source>
</evidence>
<dbReference type="AlphaFoldDB" id="A0A117J487"/>
<dbReference type="CDD" id="cd01392">
    <property type="entry name" value="HTH_LacI"/>
    <property type="match status" value="1"/>
</dbReference>
<evidence type="ECO:0000259" key="4">
    <source>
        <dbReference type="PROSITE" id="PS50932"/>
    </source>
</evidence>
<dbReference type="Gene3D" id="3.40.50.2300">
    <property type="match status" value="2"/>
</dbReference>
<dbReference type="InterPro" id="IPR000843">
    <property type="entry name" value="HTH_LacI"/>
</dbReference>
<dbReference type="GO" id="GO:0000976">
    <property type="term" value="F:transcription cis-regulatory region binding"/>
    <property type="evidence" value="ECO:0007669"/>
    <property type="project" value="TreeGrafter"/>
</dbReference>